<sequence length="95" mass="10457">MLLNCLYESTNDPKPAMKKESLCLLIILCTSHGDSTATHLTKIIAHIVKRLKDSDSDEEVAAIVLARLIWIIDTLSSSLKTIQAACQSGAMMRTR</sequence>
<proteinExistence type="predicted"/>
<dbReference type="Proteomes" id="UP001060215">
    <property type="component" value="Chromosome 5"/>
</dbReference>
<dbReference type="EMBL" id="CM045762">
    <property type="protein sequence ID" value="KAI8009521.1"/>
    <property type="molecule type" value="Genomic_DNA"/>
</dbReference>
<evidence type="ECO:0000313" key="1">
    <source>
        <dbReference type="EMBL" id="KAI8009521.1"/>
    </source>
</evidence>
<name>A0ACC0HCB3_9ERIC</name>
<keyword evidence="2" id="KW-1185">Reference proteome</keyword>
<comment type="caution">
    <text evidence="1">The sequence shown here is derived from an EMBL/GenBank/DDBJ whole genome shotgun (WGS) entry which is preliminary data.</text>
</comment>
<organism evidence="1 2">
    <name type="scientific">Camellia lanceoleosa</name>
    <dbReference type="NCBI Taxonomy" id="1840588"/>
    <lineage>
        <taxon>Eukaryota</taxon>
        <taxon>Viridiplantae</taxon>
        <taxon>Streptophyta</taxon>
        <taxon>Embryophyta</taxon>
        <taxon>Tracheophyta</taxon>
        <taxon>Spermatophyta</taxon>
        <taxon>Magnoliopsida</taxon>
        <taxon>eudicotyledons</taxon>
        <taxon>Gunneridae</taxon>
        <taxon>Pentapetalae</taxon>
        <taxon>asterids</taxon>
        <taxon>Ericales</taxon>
        <taxon>Theaceae</taxon>
        <taxon>Camellia</taxon>
    </lineage>
</organism>
<reference evidence="1 2" key="1">
    <citation type="journal article" date="2022" name="Plant J.">
        <title>Chromosome-level genome of Camellia lanceoleosa provides a valuable resource for understanding genome evolution and self-incompatibility.</title>
        <authorList>
            <person name="Gong W."/>
            <person name="Xiao S."/>
            <person name="Wang L."/>
            <person name="Liao Z."/>
            <person name="Chang Y."/>
            <person name="Mo W."/>
            <person name="Hu G."/>
            <person name="Li W."/>
            <person name="Zhao G."/>
            <person name="Zhu H."/>
            <person name="Hu X."/>
            <person name="Ji K."/>
            <person name="Xiang X."/>
            <person name="Song Q."/>
            <person name="Yuan D."/>
            <person name="Jin S."/>
            <person name="Zhang L."/>
        </authorList>
    </citation>
    <scope>NUCLEOTIDE SEQUENCE [LARGE SCALE GENOMIC DNA]</scope>
    <source>
        <strain evidence="1">SQ_2022a</strain>
    </source>
</reference>
<accession>A0ACC0HCB3</accession>
<protein>
    <submittedName>
        <fullName evidence="1">Microtubule-associated protein TORTIFOLIA1</fullName>
    </submittedName>
</protein>
<gene>
    <name evidence="1" type="ORF">LOK49_LG06G00522</name>
</gene>
<evidence type="ECO:0000313" key="2">
    <source>
        <dbReference type="Proteomes" id="UP001060215"/>
    </source>
</evidence>